<dbReference type="InterPro" id="IPR011335">
    <property type="entry name" value="Restrct_endonuc-II-like"/>
</dbReference>
<dbReference type="Gene3D" id="3.90.320.10">
    <property type="match status" value="1"/>
</dbReference>
<evidence type="ECO:0000313" key="4">
    <source>
        <dbReference type="Proteomes" id="UP000238954"/>
    </source>
</evidence>
<keyword evidence="4" id="KW-1185">Reference proteome</keyword>
<dbReference type="OrthoDB" id="1245848at2"/>
<accession>A0A2S8BAJ0</accession>
<organism evidence="3 4">
    <name type="scientific">Sphingopyxis lindanitolerans</name>
    <dbReference type="NCBI Taxonomy" id="2054227"/>
    <lineage>
        <taxon>Bacteria</taxon>
        <taxon>Pseudomonadati</taxon>
        <taxon>Pseudomonadota</taxon>
        <taxon>Alphaproteobacteria</taxon>
        <taxon>Sphingomonadales</taxon>
        <taxon>Sphingomonadaceae</taxon>
        <taxon>Sphingopyxis</taxon>
    </lineage>
</organism>
<evidence type="ECO:0000259" key="2">
    <source>
        <dbReference type="Pfam" id="PF09588"/>
    </source>
</evidence>
<sequence>MDNPFSRDYVAAPVDDQPEPARTATPAPGKGRVVYHRDVIQGTAEWMKLRTGILTASEMKLILTPTLKVANNDKARAHLWELLAQRITGFVEETYESWDILRGREDEIEARLQYSQHYAPVEECGFITNDEWGFTLGYSPDGLVGDDGLIECKSRKQKYQIETIVEYASKKLIPTEFMLQHQTGLVASKRKWIDFISYSGGLPMSTTRVDLIPEYEDAILSASEKFEADLADKRAIYDAMMASGARLIPTERSIFTTGDLK</sequence>
<evidence type="ECO:0000256" key="1">
    <source>
        <dbReference type="SAM" id="MobiDB-lite"/>
    </source>
</evidence>
<dbReference type="Pfam" id="PF09588">
    <property type="entry name" value="YqaJ"/>
    <property type="match status" value="1"/>
</dbReference>
<evidence type="ECO:0000313" key="3">
    <source>
        <dbReference type="EMBL" id="PQM29431.1"/>
    </source>
</evidence>
<dbReference type="InterPro" id="IPR019080">
    <property type="entry name" value="YqaJ_viral_recombinase"/>
</dbReference>
<comment type="caution">
    <text evidence="3">The sequence shown here is derived from an EMBL/GenBank/DDBJ whole genome shotgun (WGS) entry which is preliminary data.</text>
</comment>
<dbReference type="InterPro" id="IPR011604">
    <property type="entry name" value="PDDEXK-like_dom_sf"/>
</dbReference>
<name>A0A2S8BAJ0_9SPHN</name>
<dbReference type="PANTHER" id="PTHR46609">
    <property type="entry name" value="EXONUCLEASE, PHAGE-TYPE/RECB, C-TERMINAL DOMAIN-CONTAINING PROTEIN"/>
    <property type="match status" value="1"/>
</dbReference>
<dbReference type="SUPFAM" id="SSF52980">
    <property type="entry name" value="Restriction endonuclease-like"/>
    <property type="match status" value="1"/>
</dbReference>
<dbReference type="RefSeq" id="WP_105997389.1">
    <property type="nucleotide sequence ID" value="NZ_CM009578.1"/>
</dbReference>
<protein>
    <submittedName>
        <fullName evidence="3">YqaJ-like viral recombinase</fullName>
    </submittedName>
</protein>
<gene>
    <name evidence="3" type="ORF">CVO77_00390</name>
</gene>
<feature type="region of interest" description="Disordered" evidence="1">
    <location>
        <begin position="1"/>
        <end position="29"/>
    </location>
</feature>
<feature type="domain" description="YqaJ viral recombinase" evidence="2">
    <location>
        <begin position="45"/>
        <end position="187"/>
    </location>
</feature>
<dbReference type="EMBL" id="PHFW01000001">
    <property type="protein sequence ID" value="PQM29431.1"/>
    <property type="molecule type" value="Genomic_DNA"/>
</dbReference>
<dbReference type="Proteomes" id="UP000238954">
    <property type="component" value="Chromosome"/>
</dbReference>
<dbReference type="AlphaFoldDB" id="A0A2S8BAJ0"/>
<reference evidence="4" key="1">
    <citation type="submission" date="2017-11" db="EMBL/GenBank/DDBJ databases">
        <title>The complete genome sequence of Sphingopyxis pomeranensis sp. nov. strain WS5A3p.</title>
        <authorList>
            <person name="Kaminski M.A."/>
        </authorList>
    </citation>
    <scope>NUCLEOTIDE SEQUENCE [LARGE SCALE GENOMIC DNA]</scope>
    <source>
        <strain evidence="4">WS5A3p</strain>
    </source>
</reference>
<proteinExistence type="predicted"/>
<dbReference type="InterPro" id="IPR051703">
    <property type="entry name" value="NF-kappa-B_Signaling_Reg"/>
</dbReference>
<dbReference type="PANTHER" id="PTHR46609:SF6">
    <property type="entry name" value="EXONUCLEASE, PHAGE-TYPE_RECB, C-TERMINAL DOMAIN-CONTAINING PROTEIN-RELATED"/>
    <property type="match status" value="1"/>
</dbReference>